<protein>
    <submittedName>
        <fullName evidence="2">Uncharacterized protein</fullName>
    </submittedName>
</protein>
<keyword evidence="1" id="KW-0812">Transmembrane</keyword>
<keyword evidence="1" id="KW-0472">Membrane</keyword>
<feature type="transmembrane region" description="Helical" evidence="1">
    <location>
        <begin position="48"/>
        <end position="68"/>
    </location>
</feature>
<dbReference type="RefSeq" id="WP_098500208.1">
    <property type="nucleotide sequence ID" value="NZ_NUXC01000026.1"/>
</dbReference>
<dbReference type="AlphaFoldDB" id="A0A2B0TS74"/>
<comment type="caution">
    <text evidence="2">The sequence shown here is derived from an EMBL/GenBank/DDBJ whole genome shotgun (WGS) entry which is preliminary data.</text>
</comment>
<reference evidence="2 3" key="1">
    <citation type="submission" date="2017-09" db="EMBL/GenBank/DDBJ databases">
        <title>Large-scale bioinformatics analysis of Bacillus genomes uncovers conserved roles of natural products in bacterial physiology.</title>
        <authorList>
            <consortium name="Agbiome Team Llc"/>
            <person name="Bleich R.M."/>
            <person name="Grubbs K.J."/>
            <person name="Santa Maria K.C."/>
            <person name="Allen S.E."/>
            <person name="Farag S."/>
            <person name="Shank E.A."/>
            <person name="Bowers A."/>
        </authorList>
    </citation>
    <scope>NUCLEOTIDE SEQUENCE [LARGE SCALE GENOMIC DNA]</scope>
    <source>
        <strain evidence="2 3">AFS061806</strain>
    </source>
</reference>
<dbReference type="Proteomes" id="UP000224076">
    <property type="component" value="Unassembled WGS sequence"/>
</dbReference>
<keyword evidence="1" id="KW-1133">Transmembrane helix</keyword>
<sequence>MNEENIILRGAAVESSLIGSTLLAIFVIHFTNMSNRFNGIASGSGTLYILKAFWSEPMFLLYYGMVLYL</sequence>
<evidence type="ECO:0000313" key="3">
    <source>
        <dbReference type="Proteomes" id="UP000224076"/>
    </source>
</evidence>
<feature type="transmembrane region" description="Helical" evidence="1">
    <location>
        <begin position="6"/>
        <end position="28"/>
    </location>
</feature>
<dbReference type="EMBL" id="NVDG01000018">
    <property type="protein sequence ID" value="PFU43791.1"/>
    <property type="molecule type" value="Genomic_DNA"/>
</dbReference>
<organism evidence="2 3">
    <name type="scientific">Bacillus cereus</name>
    <dbReference type="NCBI Taxonomy" id="1396"/>
    <lineage>
        <taxon>Bacteria</taxon>
        <taxon>Bacillati</taxon>
        <taxon>Bacillota</taxon>
        <taxon>Bacilli</taxon>
        <taxon>Bacillales</taxon>
        <taxon>Bacillaceae</taxon>
        <taxon>Bacillus</taxon>
        <taxon>Bacillus cereus group</taxon>
    </lineage>
</organism>
<evidence type="ECO:0000256" key="1">
    <source>
        <dbReference type="SAM" id="Phobius"/>
    </source>
</evidence>
<name>A0A2B0TS74_BACCE</name>
<accession>A0A2B0TS74</accession>
<proteinExistence type="predicted"/>
<gene>
    <name evidence="2" type="ORF">COK86_10110</name>
</gene>
<evidence type="ECO:0000313" key="2">
    <source>
        <dbReference type="EMBL" id="PFU43791.1"/>
    </source>
</evidence>